<organism evidence="1 2">
    <name type="scientific">Larkinella insperata</name>
    <dbReference type="NCBI Taxonomy" id="332158"/>
    <lineage>
        <taxon>Bacteria</taxon>
        <taxon>Pseudomonadati</taxon>
        <taxon>Bacteroidota</taxon>
        <taxon>Cytophagia</taxon>
        <taxon>Cytophagales</taxon>
        <taxon>Spirosomataceae</taxon>
        <taxon>Larkinella</taxon>
    </lineage>
</organism>
<sequence length="85" mass="9626">MATKETVQRCPKIDKQINLPSEYCVKTGAMKGSLVIAGHRSRFSRQADHQVSDFTRPAPFSRLSPATVCVTRLKHLSKRVTWEKI</sequence>
<evidence type="ECO:0000313" key="1">
    <source>
        <dbReference type="EMBL" id="MFD1140150.1"/>
    </source>
</evidence>
<gene>
    <name evidence="1" type="ORF">ACFQ4C_03485</name>
</gene>
<comment type="caution">
    <text evidence="1">The sequence shown here is derived from an EMBL/GenBank/DDBJ whole genome shotgun (WGS) entry which is preliminary data.</text>
</comment>
<evidence type="ECO:0000313" key="2">
    <source>
        <dbReference type="Proteomes" id="UP001597116"/>
    </source>
</evidence>
<accession>A0ABW3QJR6</accession>
<name>A0ABW3QJR6_9BACT</name>
<dbReference type="RefSeq" id="WP_265989832.1">
    <property type="nucleotide sequence ID" value="NZ_CP110973.1"/>
</dbReference>
<dbReference type="EMBL" id="JBHTLP010000002">
    <property type="protein sequence ID" value="MFD1140150.1"/>
    <property type="molecule type" value="Genomic_DNA"/>
</dbReference>
<reference evidence="2" key="1">
    <citation type="journal article" date="2019" name="Int. J. Syst. Evol. Microbiol.">
        <title>The Global Catalogue of Microorganisms (GCM) 10K type strain sequencing project: providing services to taxonomists for standard genome sequencing and annotation.</title>
        <authorList>
            <consortium name="The Broad Institute Genomics Platform"/>
            <consortium name="The Broad Institute Genome Sequencing Center for Infectious Disease"/>
            <person name="Wu L."/>
            <person name="Ma J."/>
        </authorList>
    </citation>
    <scope>NUCLEOTIDE SEQUENCE [LARGE SCALE GENOMIC DNA]</scope>
    <source>
        <strain evidence="2">CCUG 55608</strain>
    </source>
</reference>
<keyword evidence="2" id="KW-1185">Reference proteome</keyword>
<proteinExistence type="predicted"/>
<dbReference type="Proteomes" id="UP001597116">
    <property type="component" value="Unassembled WGS sequence"/>
</dbReference>
<protein>
    <submittedName>
        <fullName evidence="1">Uncharacterized protein</fullName>
    </submittedName>
</protein>